<dbReference type="InParanoid" id="A0A2H3E332"/>
<dbReference type="EMBL" id="KZ293645">
    <property type="protein sequence ID" value="PBL01832.1"/>
    <property type="molecule type" value="Genomic_DNA"/>
</dbReference>
<dbReference type="Proteomes" id="UP000217790">
    <property type="component" value="Unassembled WGS sequence"/>
</dbReference>
<evidence type="ECO:0000313" key="1">
    <source>
        <dbReference type="EMBL" id="PBL01832.1"/>
    </source>
</evidence>
<evidence type="ECO:0000313" key="2">
    <source>
        <dbReference type="Proteomes" id="UP000217790"/>
    </source>
</evidence>
<organism evidence="1 2">
    <name type="scientific">Armillaria gallica</name>
    <name type="common">Bulbous honey fungus</name>
    <name type="synonym">Armillaria bulbosa</name>
    <dbReference type="NCBI Taxonomy" id="47427"/>
    <lineage>
        <taxon>Eukaryota</taxon>
        <taxon>Fungi</taxon>
        <taxon>Dikarya</taxon>
        <taxon>Basidiomycota</taxon>
        <taxon>Agaricomycotina</taxon>
        <taxon>Agaricomycetes</taxon>
        <taxon>Agaricomycetidae</taxon>
        <taxon>Agaricales</taxon>
        <taxon>Marasmiineae</taxon>
        <taxon>Physalacriaceae</taxon>
        <taxon>Armillaria</taxon>
    </lineage>
</organism>
<name>A0A2H3E332_ARMGA</name>
<keyword evidence="2" id="KW-1185">Reference proteome</keyword>
<reference evidence="2" key="1">
    <citation type="journal article" date="2017" name="Nat. Ecol. Evol.">
        <title>Genome expansion and lineage-specific genetic innovations in the forest pathogenic fungi Armillaria.</title>
        <authorList>
            <person name="Sipos G."/>
            <person name="Prasanna A.N."/>
            <person name="Walter M.C."/>
            <person name="O'Connor E."/>
            <person name="Balint B."/>
            <person name="Krizsan K."/>
            <person name="Kiss B."/>
            <person name="Hess J."/>
            <person name="Varga T."/>
            <person name="Slot J."/>
            <person name="Riley R."/>
            <person name="Boka B."/>
            <person name="Rigling D."/>
            <person name="Barry K."/>
            <person name="Lee J."/>
            <person name="Mihaltcheva S."/>
            <person name="LaButti K."/>
            <person name="Lipzen A."/>
            <person name="Waldron R."/>
            <person name="Moloney N.M."/>
            <person name="Sperisen C."/>
            <person name="Kredics L."/>
            <person name="Vagvoelgyi C."/>
            <person name="Patrignani A."/>
            <person name="Fitzpatrick D."/>
            <person name="Nagy I."/>
            <person name="Doyle S."/>
            <person name="Anderson J.B."/>
            <person name="Grigoriev I.V."/>
            <person name="Gueldener U."/>
            <person name="Muensterkoetter M."/>
            <person name="Nagy L.G."/>
        </authorList>
    </citation>
    <scope>NUCLEOTIDE SEQUENCE [LARGE SCALE GENOMIC DNA]</scope>
    <source>
        <strain evidence="2">Ar21-2</strain>
    </source>
</reference>
<protein>
    <submittedName>
        <fullName evidence="1">Uncharacterized protein</fullName>
    </submittedName>
</protein>
<dbReference type="AlphaFoldDB" id="A0A2H3E332"/>
<proteinExistence type="predicted"/>
<sequence length="110" mass="12744">MNIRYTAVSHTGLCAWRTLPQLLESSRMLSHNGEALAYRSDPPGSGIQVSPKARWCPLRDSQVWRWLTHAFQGHNTPNPRKYTRGWYCSCQSVCIIKGFTSRLKRVWHRS</sequence>
<accession>A0A2H3E332</accession>
<gene>
    <name evidence="1" type="ORF">ARMGADRAFT_230631</name>
</gene>
<dbReference type="OrthoDB" id="2523927at2759"/>